<evidence type="ECO:0000259" key="7">
    <source>
        <dbReference type="Pfam" id="PF01545"/>
    </source>
</evidence>
<keyword evidence="5 6" id="KW-0472">Membrane</keyword>
<accession>A0A6J6RZ07</accession>
<dbReference type="InterPro" id="IPR040177">
    <property type="entry name" value="SLC30A9"/>
</dbReference>
<evidence type="ECO:0000256" key="1">
    <source>
        <dbReference type="ARBA" id="ARBA00004141"/>
    </source>
</evidence>
<dbReference type="PANTHER" id="PTHR13414">
    <property type="entry name" value="HUEL-CATION TRANSPORTER"/>
    <property type="match status" value="1"/>
</dbReference>
<dbReference type="Gene3D" id="1.20.1510.10">
    <property type="entry name" value="Cation efflux protein transmembrane domain"/>
    <property type="match status" value="1"/>
</dbReference>
<dbReference type="SUPFAM" id="SSF161111">
    <property type="entry name" value="Cation efflux protein transmembrane domain-like"/>
    <property type="match status" value="1"/>
</dbReference>
<feature type="domain" description="Cation efflux protein transmembrane" evidence="7">
    <location>
        <begin position="16"/>
        <end position="218"/>
    </location>
</feature>
<feature type="transmembrane region" description="Helical" evidence="6">
    <location>
        <begin position="198"/>
        <end position="217"/>
    </location>
</feature>
<evidence type="ECO:0000256" key="3">
    <source>
        <dbReference type="ARBA" id="ARBA00022692"/>
    </source>
</evidence>
<dbReference type="GO" id="GO:0006829">
    <property type="term" value="P:zinc ion transport"/>
    <property type="evidence" value="ECO:0007669"/>
    <property type="project" value="InterPro"/>
</dbReference>
<dbReference type="EMBL" id="CAEZYH010000082">
    <property type="protein sequence ID" value="CAB4727742.1"/>
    <property type="molecule type" value="Genomic_DNA"/>
</dbReference>
<keyword evidence="4 6" id="KW-1133">Transmembrane helix</keyword>
<dbReference type="NCBIfam" id="TIGR01297">
    <property type="entry name" value="CDF"/>
    <property type="match status" value="1"/>
</dbReference>
<name>A0A6J6RZ07_9ZZZZ</name>
<dbReference type="PANTHER" id="PTHR13414:SF9">
    <property type="entry name" value="PROTON-COUPLED ZINC ANTIPORTER SLC30A9, MITOCHONDRIAL"/>
    <property type="match status" value="1"/>
</dbReference>
<keyword evidence="3 6" id="KW-0812">Transmembrane</keyword>
<protein>
    <submittedName>
        <fullName evidence="9">Unannotated protein</fullName>
    </submittedName>
</protein>
<organism evidence="9">
    <name type="scientific">freshwater metagenome</name>
    <dbReference type="NCBI Taxonomy" id="449393"/>
    <lineage>
        <taxon>unclassified sequences</taxon>
        <taxon>metagenomes</taxon>
        <taxon>ecological metagenomes</taxon>
    </lineage>
</organism>
<sequence length="313" mass="33910">MCHSVTMQEGSKKAIVAAFTANLGISIAKFVGFILTQSAGLLAESVHSLADTSNQALLLFGSKRAKKEANSLHPFGYGRERYFWSFVVALVLFSMGGLFALYEGIHKISDPHETDNLAIAIGILVAAILLESYSLSTAVKEAQRIKPKSQSWLKFIKSAKQPELPVVLLEDVGAEIGLLLALGGVITAHYTHNPRWDAVGSISIGVLLIIIAAFLAIEMKGLLIGESALDSEVASIRTAILSHHATKNVIHLRTEHLSPDDLLVATKVEFDHSLSVHELSKVIDEIEVLIRAQVPSAHFIFIEPDIAHSTILN</sequence>
<dbReference type="Pfam" id="PF16916">
    <property type="entry name" value="ZT_dimer"/>
    <property type="match status" value="1"/>
</dbReference>
<dbReference type="GO" id="GO:0008324">
    <property type="term" value="F:monoatomic cation transmembrane transporter activity"/>
    <property type="evidence" value="ECO:0007669"/>
    <property type="project" value="InterPro"/>
</dbReference>
<proteinExistence type="predicted"/>
<evidence type="ECO:0000256" key="5">
    <source>
        <dbReference type="ARBA" id="ARBA00023136"/>
    </source>
</evidence>
<comment type="subcellular location">
    <subcellularLocation>
        <location evidence="1">Membrane</location>
        <topology evidence="1">Multi-pass membrane protein</topology>
    </subcellularLocation>
</comment>
<gene>
    <name evidence="9" type="ORF">UFOPK2658_01498</name>
</gene>
<dbReference type="InterPro" id="IPR058533">
    <property type="entry name" value="Cation_efflux_TM"/>
</dbReference>
<dbReference type="InterPro" id="IPR027470">
    <property type="entry name" value="Cation_efflux_CTD"/>
</dbReference>
<feature type="transmembrane region" description="Helical" evidence="6">
    <location>
        <begin position="82"/>
        <end position="105"/>
    </location>
</feature>
<dbReference type="InterPro" id="IPR036837">
    <property type="entry name" value="Cation_efflux_CTD_sf"/>
</dbReference>
<dbReference type="SUPFAM" id="SSF160240">
    <property type="entry name" value="Cation efflux protein cytoplasmic domain-like"/>
    <property type="match status" value="1"/>
</dbReference>
<feature type="domain" description="Cation efflux protein cytoplasmic" evidence="8">
    <location>
        <begin position="231"/>
        <end position="302"/>
    </location>
</feature>
<dbReference type="Gene3D" id="3.30.70.1350">
    <property type="entry name" value="Cation efflux protein, cytoplasmic domain"/>
    <property type="match status" value="1"/>
</dbReference>
<dbReference type="AlphaFoldDB" id="A0A6J6RZ07"/>
<dbReference type="InterPro" id="IPR027469">
    <property type="entry name" value="Cation_efflux_TMD_sf"/>
</dbReference>
<dbReference type="InterPro" id="IPR002524">
    <property type="entry name" value="Cation_efflux"/>
</dbReference>
<feature type="transmembrane region" description="Helical" evidence="6">
    <location>
        <begin position="117"/>
        <end position="139"/>
    </location>
</feature>
<reference evidence="9" key="1">
    <citation type="submission" date="2020-05" db="EMBL/GenBank/DDBJ databases">
        <authorList>
            <person name="Chiriac C."/>
            <person name="Salcher M."/>
            <person name="Ghai R."/>
            <person name="Kavagutti S V."/>
        </authorList>
    </citation>
    <scope>NUCLEOTIDE SEQUENCE</scope>
</reference>
<dbReference type="GO" id="GO:0016020">
    <property type="term" value="C:membrane"/>
    <property type="evidence" value="ECO:0007669"/>
    <property type="project" value="UniProtKB-SubCell"/>
</dbReference>
<evidence type="ECO:0000256" key="6">
    <source>
        <dbReference type="SAM" id="Phobius"/>
    </source>
</evidence>
<evidence type="ECO:0000256" key="4">
    <source>
        <dbReference type="ARBA" id="ARBA00022989"/>
    </source>
</evidence>
<evidence type="ECO:0000256" key="2">
    <source>
        <dbReference type="ARBA" id="ARBA00022448"/>
    </source>
</evidence>
<dbReference type="Pfam" id="PF01545">
    <property type="entry name" value="Cation_efflux"/>
    <property type="match status" value="1"/>
</dbReference>
<evidence type="ECO:0000313" key="9">
    <source>
        <dbReference type="EMBL" id="CAB4727742.1"/>
    </source>
</evidence>
<feature type="transmembrane region" description="Helical" evidence="6">
    <location>
        <begin position="14"/>
        <end position="35"/>
    </location>
</feature>
<keyword evidence="2" id="KW-0813">Transport</keyword>
<evidence type="ECO:0000259" key="8">
    <source>
        <dbReference type="Pfam" id="PF16916"/>
    </source>
</evidence>